<protein>
    <submittedName>
        <fullName evidence="1">Uncharacterized protein</fullName>
    </submittedName>
</protein>
<dbReference type="Proteomes" id="UP001221757">
    <property type="component" value="Unassembled WGS sequence"/>
</dbReference>
<evidence type="ECO:0000313" key="1">
    <source>
        <dbReference type="EMBL" id="KAJ7700746.1"/>
    </source>
</evidence>
<gene>
    <name evidence="1" type="ORF">B0H17DRAFT_1046472</name>
</gene>
<dbReference type="AlphaFoldDB" id="A0AAD7DVI0"/>
<reference evidence="1" key="1">
    <citation type="submission" date="2023-03" db="EMBL/GenBank/DDBJ databases">
        <title>Massive genome expansion in bonnet fungi (Mycena s.s.) driven by repeated elements and novel gene families across ecological guilds.</title>
        <authorList>
            <consortium name="Lawrence Berkeley National Laboratory"/>
            <person name="Harder C.B."/>
            <person name="Miyauchi S."/>
            <person name="Viragh M."/>
            <person name="Kuo A."/>
            <person name="Thoen E."/>
            <person name="Andreopoulos B."/>
            <person name="Lu D."/>
            <person name="Skrede I."/>
            <person name="Drula E."/>
            <person name="Henrissat B."/>
            <person name="Morin E."/>
            <person name="Kohler A."/>
            <person name="Barry K."/>
            <person name="LaButti K."/>
            <person name="Morin E."/>
            <person name="Salamov A."/>
            <person name="Lipzen A."/>
            <person name="Mereny Z."/>
            <person name="Hegedus B."/>
            <person name="Baldrian P."/>
            <person name="Stursova M."/>
            <person name="Weitz H."/>
            <person name="Taylor A."/>
            <person name="Grigoriev I.V."/>
            <person name="Nagy L.G."/>
            <person name="Martin F."/>
            <person name="Kauserud H."/>
        </authorList>
    </citation>
    <scope>NUCLEOTIDE SEQUENCE</scope>
    <source>
        <strain evidence="1">CBHHK067</strain>
    </source>
</reference>
<evidence type="ECO:0000313" key="2">
    <source>
        <dbReference type="Proteomes" id="UP001221757"/>
    </source>
</evidence>
<comment type="caution">
    <text evidence="1">The sequence shown here is derived from an EMBL/GenBank/DDBJ whole genome shotgun (WGS) entry which is preliminary data.</text>
</comment>
<keyword evidence="2" id="KW-1185">Reference proteome</keyword>
<proteinExistence type="predicted"/>
<accession>A0AAD7DVI0</accession>
<sequence>MKQGWQTPREFSVRHTDTKDDGYACGKELHGVLRCDASAMDTVRVKCASVRSSGAGTGTRECSGAGYGCGRTGVKLQSSRDKDLDTLALCTGLRASAFIHRRCSSSWASRGRRNDGF</sequence>
<organism evidence="1 2">
    <name type="scientific">Mycena rosella</name>
    <name type="common">Pink bonnet</name>
    <name type="synonym">Agaricus rosellus</name>
    <dbReference type="NCBI Taxonomy" id="1033263"/>
    <lineage>
        <taxon>Eukaryota</taxon>
        <taxon>Fungi</taxon>
        <taxon>Dikarya</taxon>
        <taxon>Basidiomycota</taxon>
        <taxon>Agaricomycotina</taxon>
        <taxon>Agaricomycetes</taxon>
        <taxon>Agaricomycetidae</taxon>
        <taxon>Agaricales</taxon>
        <taxon>Marasmiineae</taxon>
        <taxon>Mycenaceae</taxon>
        <taxon>Mycena</taxon>
    </lineage>
</organism>
<dbReference type="EMBL" id="JARKIE010000019">
    <property type="protein sequence ID" value="KAJ7700746.1"/>
    <property type="molecule type" value="Genomic_DNA"/>
</dbReference>
<name>A0AAD7DVI0_MYCRO</name>